<dbReference type="EMBL" id="LDAU01000078">
    <property type="protein sequence ID" value="KRX07963.1"/>
    <property type="molecule type" value="Genomic_DNA"/>
</dbReference>
<evidence type="ECO:0000256" key="1">
    <source>
        <dbReference type="ARBA" id="ARBA00010886"/>
    </source>
</evidence>
<evidence type="ECO:0000256" key="8">
    <source>
        <dbReference type="ARBA" id="ARBA00047899"/>
    </source>
</evidence>
<dbReference type="CDD" id="cd08215">
    <property type="entry name" value="STKc_Nek"/>
    <property type="match status" value="1"/>
</dbReference>
<comment type="catalytic activity">
    <reaction evidence="8">
        <text>L-threonyl-[protein] + ATP = O-phospho-L-threonyl-[protein] + ADP + H(+)</text>
        <dbReference type="Rhea" id="RHEA:46608"/>
        <dbReference type="Rhea" id="RHEA-COMP:11060"/>
        <dbReference type="Rhea" id="RHEA-COMP:11605"/>
        <dbReference type="ChEBI" id="CHEBI:15378"/>
        <dbReference type="ChEBI" id="CHEBI:30013"/>
        <dbReference type="ChEBI" id="CHEBI:30616"/>
        <dbReference type="ChEBI" id="CHEBI:61977"/>
        <dbReference type="ChEBI" id="CHEBI:456216"/>
        <dbReference type="EC" id="2.7.11.1"/>
    </reaction>
</comment>
<evidence type="ECO:0000259" key="14">
    <source>
        <dbReference type="PROSITE" id="PS50011"/>
    </source>
</evidence>
<proteinExistence type="inferred from homology"/>
<keyword evidence="7 10" id="KW-0067">ATP-binding</keyword>
<feature type="binding site" evidence="10">
    <location>
        <position position="61"/>
    </location>
    <ligand>
        <name>ATP</name>
        <dbReference type="ChEBI" id="CHEBI:30616"/>
    </ligand>
</feature>
<evidence type="ECO:0000256" key="6">
    <source>
        <dbReference type="ARBA" id="ARBA00022777"/>
    </source>
</evidence>
<evidence type="ECO:0000313" key="16">
    <source>
        <dbReference type="Proteomes" id="UP000054937"/>
    </source>
</evidence>
<dbReference type="Gene3D" id="3.30.200.20">
    <property type="entry name" value="Phosphorylase Kinase, domain 1"/>
    <property type="match status" value="1"/>
</dbReference>
<gene>
    <name evidence="15" type="ORF">PPERSA_10351</name>
</gene>
<dbReference type="InterPro" id="IPR017441">
    <property type="entry name" value="Protein_kinase_ATP_BS"/>
</dbReference>
<evidence type="ECO:0000256" key="4">
    <source>
        <dbReference type="ARBA" id="ARBA00022679"/>
    </source>
</evidence>
<dbReference type="Gene3D" id="1.10.510.10">
    <property type="entry name" value="Transferase(Phosphotransferase) domain 1"/>
    <property type="match status" value="1"/>
</dbReference>
<evidence type="ECO:0000313" key="15">
    <source>
        <dbReference type="EMBL" id="KRX07963.1"/>
    </source>
</evidence>
<evidence type="ECO:0000256" key="9">
    <source>
        <dbReference type="ARBA" id="ARBA00048679"/>
    </source>
</evidence>
<keyword evidence="16" id="KW-1185">Reference proteome</keyword>
<sequence>MEQKKSDRQNNNQPQNQQQQEKKQKSSKLKNFEILKKLGQGSYSSVYKMQKKSDNKFYALKKIKIHKLNKKEQQNSLNEIRFLASLQHRNIIKYFESFYDQENQCLFIVMEYLDGGDLYQHINYLRKKNQRMDEQVIWIYFLQLIYAVKALHAVNICHRDIKSANVFLSKDGITAKIGDLNVSKITNQGMCRTQTGTPYYASPEVWKDQPYDLKSDVWSLGCLVYEMCMYKTPFRAQGMDKLYKQVQQGDYTPVVEFYSKDLIDIINEMLILNPQKRPSIFDLLERPQIQKRLQFLEDAKVLLAQDPNQTGISSSNPNYTGFTIQDEDLVLLNSIYLPKDFNELDSILPSPNYDNHRIQKNMIEKQQDDKVEVKGVLV</sequence>
<dbReference type="PANTHER" id="PTHR44899:SF6">
    <property type="entry name" value="SERINE_THREONINE PROTEIN KINASE"/>
    <property type="match status" value="1"/>
</dbReference>
<dbReference type="InterPro" id="IPR008271">
    <property type="entry name" value="Ser/Thr_kinase_AS"/>
</dbReference>
<dbReference type="Pfam" id="PF00069">
    <property type="entry name" value="Pkinase"/>
    <property type="match status" value="1"/>
</dbReference>
<dbReference type="FunFam" id="3.30.200.20:FF:000097">
    <property type="entry name" value="Probable serine/threonine-protein kinase nek1"/>
    <property type="match status" value="1"/>
</dbReference>
<dbReference type="Proteomes" id="UP000054937">
    <property type="component" value="Unassembled WGS sequence"/>
</dbReference>
<dbReference type="InterPro" id="IPR000719">
    <property type="entry name" value="Prot_kinase_dom"/>
</dbReference>
<dbReference type="PANTHER" id="PTHR44899">
    <property type="entry name" value="CAMK FAMILY PROTEIN KINASE"/>
    <property type="match status" value="1"/>
</dbReference>
<dbReference type="InterPro" id="IPR051131">
    <property type="entry name" value="NEK_Ser/Thr_kinase_NIMA"/>
</dbReference>
<dbReference type="InterPro" id="IPR011009">
    <property type="entry name" value="Kinase-like_dom_sf"/>
</dbReference>
<evidence type="ECO:0000256" key="13">
    <source>
        <dbReference type="SAM" id="Phobius"/>
    </source>
</evidence>
<keyword evidence="3 11" id="KW-0723">Serine/threonine-protein kinase</keyword>
<dbReference type="GO" id="GO:0004674">
    <property type="term" value="F:protein serine/threonine kinase activity"/>
    <property type="evidence" value="ECO:0007669"/>
    <property type="project" value="UniProtKB-KW"/>
</dbReference>
<dbReference type="GO" id="GO:0005524">
    <property type="term" value="F:ATP binding"/>
    <property type="evidence" value="ECO:0007669"/>
    <property type="project" value="UniProtKB-UniRule"/>
</dbReference>
<keyword evidence="6 15" id="KW-0418">Kinase</keyword>
<feature type="transmembrane region" description="Helical" evidence="13">
    <location>
        <begin position="136"/>
        <end position="154"/>
    </location>
</feature>
<dbReference type="PROSITE" id="PS00107">
    <property type="entry name" value="PROTEIN_KINASE_ATP"/>
    <property type="match status" value="1"/>
</dbReference>
<dbReference type="PROSITE" id="PS50011">
    <property type="entry name" value="PROTEIN_KINASE_DOM"/>
    <property type="match status" value="1"/>
</dbReference>
<feature type="domain" description="Protein kinase" evidence="14">
    <location>
        <begin position="32"/>
        <end position="289"/>
    </location>
</feature>
<dbReference type="OMA" id="YDQTQAN"/>
<keyword evidence="13" id="KW-0812">Transmembrane</keyword>
<dbReference type="InParanoid" id="A0A0V0R0L2"/>
<keyword evidence="4" id="KW-0808">Transferase</keyword>
<dbReference type="SUPFAM" id="SSF56112">
    <property type="entry name" value="Protein kinase-like (PK-like)"/>
    <property type="match status" value="1"/>
</dbReference>
<feature type="region of interest" description="Disordered" evidence="12">
    <location>
        <begin position="1"/>
        <end position="29"/>
    </location>
</feature>
<dbReference type="AlphaFoldDB" id="A0A0V0R0L2"/>
<evidence type="ECO:0000256" key="2">
    <source>
        <dbReference type="ARBA" id="ARBA00012513"/>
    </source>
</evidence>
<keyword evidence="13" id="KW-0472">Membrane</keyword>
<reference evidence="15 16" key="1">
    <citation type="journal article" date="2015" name="Sci. Rep.">
        <title>Genome of the facultative scuticociliatosis pathogen Pseudocohnilembus persalinus provides insight into its virulence through horizontal gene transfer.</title>
        <authorList>
            <person name="Xiong J."/>
            <person name="Wang G."/>
            <person name="Cheng J."/>
            <person name="Tian M."/>
            <person name="Pan X."/>
            <person name="Warren A."/>
            <person name="Jiang C."/>
            <person name="Yuan D."/>
            <person name="Miao W."/>
        </authorList>
    </citation>
    <scope>NUCLEOTIDE SEQUENCE [LARGE SCALE GENOMIC DNA]</scope>
    <source>
        <strain evidence="15">36N120E</strain>
    </source>
</reference>
<evidence type="ECO:0000256" key="7">
    <source>
        <dbReference type="ARBA" id="ARBA00022840"/>
    </source>
</evidence>
<organism evidence="15 16">
    <name type="scientific">Pseudocohnilembus persalinus</name>
    <name type="common">Ciliate</name>
    <dbReference type="NCBI Taxonomy" id="266149"/>
    <lineage>
        <taxon>Eukaryota</taxon>
        <taxon>Sar</taxon>
        <taxon>Alveolata</taxon>
        <taxon>Ciliophora</taxon>
        <taxon>Intramacronucleata</taxon>
        <taxon>Oligohymenophorea</taxon>
        <taxon>Scuticociliatia</taxon>
        <taxon>Philasterida</taxon>
        <taxon>Pseudocohnilembidae</taxon>
        <taxon>Pseudocohnilembus</taxon>
    </lineage>
</organism>
<feature type="compositionally biased region" description="Low complexity" evidence="12">
    <location>
        <begin position="9"/>
        <end position="19"/>
    </location>
</feature>
<name>A0A0V0R0L2_PSEPJ</name>
<comment type="catalytic activity">
    <reaction evidence="9">
        <text>L-seryl-[protein] + ATP = O-phospho-L-seryl-[protein] + ADP + H(+)</text>
        <dbReference type="Rhea" id="RHEA:17989"/>
        <dbReference type="Rhea" id="RHEA-COMP:9863"/>
        <dbReference type="Rhea" id="RHEA-COMP:11604"/>
        <dbReference type="ChEBI" id="CHEBI:15378"/>
        <dbReference type="ChEBI" id="CHEBI:29999"/>
        <dbReference type="ChEBI" id="CHEBI:30616"/>
        <dbReference type="ChEBI" id="CHEBI:83421"/>
        <dbReference type="ChEBI" id="CHEBI:456216"/>
        <dbReference type="EC" id="2.7.11.1"/>
    </reaction>
</comment>
<accession>A0A0V0R0L2</accession>
<feature type="compositionally biased region" description="Basic and acidic residues" evidence="12">
    <location>
        <begin position="20"/>
        <end position="29"/>
    </location>
</feature>
<dbReference type="EC" id="2.7.11.1" evidence="2"/>
<dbReference type="PROSITE" id="PS00108">
    <property type="entry name" value="PROTEIN_KINASE_ST"/>
    <property type="match status" value="1"/>
</dbReference>
<keyword evidence="13" id="KW-1133">Transmembrane helix</keyword>
<dbReference type="OrthoDB" id="248923at2759"/>
<evidence type="ECO:0000256" key="12">
    <source>
        <dbReference type="SAM" id="MobiDB-lite"/>
    </source>
</evidence>
<keyword evidence="5 10" id="KW-0547">Nucleotide-binding</keyword>
<evidence type="ECO:0000256" key="5">
    <source>
        <dbReference type="ARBA" id="ARBA00022741"/>
    </source>
</evidence>
<comment type="caution">
    <text evidence="15">The sequence shown here is derived from an EMBL/GenBank/DDBJ whole genome shotgun (WGS) entry which is preliminary data.</text>
</comment>
<evidence type="ECO:0000256" key="10">
    <source>
        <dbReference type="PROSITE-ProRule" id="PRU10141"/>
    </source>
</evidence>
<protein>
    <recommendedName>
        <fullName evidence="2">non-specific serine/threonine protein kinase</fullName>
        <ecNumber evidence="2">2.7.11.1</ecNumber>
    </recommendedName>
</protein>
<evidence type="ECO:0000256" key="3">
    <source>
        <dbReference type="ARBA" id="ARBA00022527"/>
    </source>
</evidence>
<dbReference type="SMART" id="SM00220">
    <property type="entry name" value="S_TKc"/>
    <property type="match status" value="1"/>
</dbReference>
<comment type="similarity">
    <text evidence="1">Belongs to the protein kinase superfamily. NEK Ser/Thr protein kinase family. NIMA subfamily.</text>
</comment>
<evidence type="ECO:0000256" key="11">
    <source>
        <dbReference type="RuleBase" id="RU000304"/>
    </source>
</evidence>